<evidence type="ECO:0000259" key="1">
    <source>
        <dbReference type="Pfam" id="PF02775"/>
    </source>
</evidence>
<accession>K1RHI4</accession>
<sequence length="93" mass="10328">MNDRFLGVGPDSGLQTPDFCRVAEAYGLKAVKIRSNDEIDEKLNEVFGYDGPVVCEVMVEEFGTIAPRIASRVMPDGSLKAAEFDDLWPFLEK</sequence>
<dbReference type="Gene3D" id="3.40.50.970">
    <property type="match status" value="1"/>
</dbReference>
<dbReference type="InterPro" id="IPR029061">
    <property type="entry name" value="THDP-binding"/>
</dbReference>
<dbReference type="EMBL" id="AJWY01014028">
    <property type="protein sequence ID" value="EKC44948.1"/>
    <property type="molecule type" value="Genomic_DNA"/>
</dbReference>
<dbReference type="InterPro" id="IPR011766">
    <property type="entry name" value="TPP_enzyme_TPP-bd"/>
</dbReference>
<dbReference type="CDD" id="cd00568">
    <property type="entry name" value="TPP_enzymes"/>
    <property type="match status" value="1"/>
</dbReference>
<dbReference type="Pfam" id="PF02775">
    <property type="entry name" value="TPP_enzyme_C"/>
    <property type="match status" value="1"/>
</dbReference>
<dbReference type="GO" id="GO:0003824">
    <property type="term" value="F:catalytic activity"/>
    <property type="evidence" value="ECO:0007669"/>
    <property type="project" value="InterPro"/>
</dbReference>
<evidence type="ECO:0000313" key="2">
    <source>
        <dbReference type="EMBL" id="EKC44948.1"/>
    </source>
</evidence>
<dbReference type="GO" id="GO:0030976">
    <property type="term" value="F:thiamine pyrophosphate binding"/>
    <property type="evidence" value="ECO:0007669"/>
    <property type="project" value="InterPro"/>
</dbReference>
<feature type="domain" description="Thiamine pyrophosphate enzyme TPP-binding" evidence="1">
    <location>
        <begin position="13"/>
        <end position="57"/>
    </location>
</feature>
<proteinExistence type="predicted"/>
<protein>
    <submittedName>
        <fullName evidence="2">Protein containing Thiamine pyrophosphate enzyme</fullName>
    </submittedName>
</protein>
<organism evidence="2">
    <name type="scientific">human gut metagenome</name>
    <dbReference type="NCBI Taxonomy" id="408170"/>
    <lineage>
        <taxon>unclassified sequences</taxon>
        <taxon>metagenomes</taxon>
        <taxon>organismal metagenomes</taxon>
    </lineage>
</organism>
<dbReference type="SUPFAM" id="SSF52518">
    <property type="entry name" value="Thiamin diphosphate-binding fold (THDP-binding)"/>
    <property type="match status" value="1"/>
</dbReference>
<gene>
    <name evidence="2" type="ORF">LEA_20413</name>
</gene>
<name>K1RHI4_9ZZZZ</name>
<comment type="caution">
    <text evidence="2">The sequence shown here is derived from an EMBL/GenBank/DDBJ whole genome shotgun (WGS) entry which is preliminary data.</text>
</comment>
<dbReference type="AlphaFoldDB" id="K1RHI4"/>
<reference evidence="2" key="1">
    <citation type="journal article" date="2013" name="Environ. Microbiol.">
        <title>Microbiota from the distal guts of lean and obese adolescents exhibit partial functional redundancy besides clear differences in community structure.</title>
        <authorList>
            <person name="Ferrer M."/>
            <person name="Ruiz A."/>
            <person name="Lanza F."/>
            <person name="Haange S.B."/>
            <person name="Oberbach A."/>
            <person name="Till H."/>
            <person name="Bargiela R."/>
            <person name="Campoy C."/>
            <person name="Segura M.T."/>
            <person name="Richter M."/>
            <person name="von Bergen M."/>
            <person name="Seifert J."/>
            <person name="Suarez A."/>
        </authorList>
    </citation>
    <scope>NUCLEOTIDE SEQUENCE</scope>
</reference>